<dbReference type="AlphaFoldDB" id="A0A2N0NQN0"/>
<organism evidence="1 2">
    <name type="scientific">Rhizophagus irregularis</name>
    <dbReference type="NCBI Taxonomy" id="588596"/>
    <lineage>
        <taxon>Eukaryota</taxon>
        <taxon>Fungi</taxon>
        <taxon>Fungi incertae sedis</taxon>
        <taxon>Mucoromycota</taxon>
        <taxon>Glomeromycotina</taxon>
        <taxon>Glomeromycetes</taxon>
        <taxon>Glomerales</taxon>
        <taxon>Glomeraceae</taxon>
        <taxon>Rhizophagus</taxon>
    </lineage>
</organism>
<dbReference type="Proteomes" id="UP000232722">
    <property type="component" value="Unassembled WGS sequence"/>
</dbReference>
<evidence type="ECO:0000313" key="2">
    <source>
        <dbReference type="Proteomes" id="UP000232722"/>
    </source>
</evidence>
<comment type="caution">
    <text evidence="1">The sequence shown here is derived from an EMBL/GenBank/DDBJ whole genome shotgun (WGS) entry which is preliminary data.</text>
</comment>
<protein>
    <submittedName>
        <fullName evidence="1">Uncharacterized protein</fullName>
    </submittedName>
</protein>
<accession>A0A2N0NQN0</accession>
<reference evidence="1 2" key="2">
    <citation type="submission" date="2017-09" db="EMBL/GenBank/DDBJ databases">
        <title>Extensive intraspecific genome diversity in a model arbuscular mycorrhizal fungus.</title>
        <authorList>
            <person name="Chen E.C."/>
            <person name="Morin E."/>
            <person name="Beaudet D."/>
            <person name="Noel J."/>
            <person name="Ndikumana S."/>
            <person name="Charron P."/>
            <person name="St-Onge C."/>
            <person name="Giorgi J."/>
            <person name="Grigoriev I.V."/>
            <person name="Roux C."/>
            <person name="Martin F.M."/>
            <person name="Corradi N."/>
        </authorList>
    </citation>
    <scope>NUCLEOTIDE SEQUENCE [LARGE SCALE GENOMIC DNA]</scope>
    <source>
        <strain evidence="1 2">A5</strain>
    </source>
</reference>
<evidence type="ECO:0000313" key="1">
    <source>
        <dbReference type="EMBL" id="PKB96883.1"/>
    </source>
</evidence>
<gene>
    <name evidence="1" type="ORF">RhiirA5_434074</name>
</gene>
<dbReference type="EMBL" id="LLXJ01003563">
    <property type="protein sequence ID" value="PKB96883.1"/>
    <property type="molecule type" value="Genomic_DNA"/>
</dbReference>
<name>A0A2N0NQN0_9GLOM</name>
<reference evidence="1 2" key="1">
    <citation type="submission" date="2016-04" db="EMBL/GenBank/DDBJ databases">
        <title>Genome analyses suggest a sexual origin of heterokaryosis in a supposedly ancient asexual fungus.</title>
        <authorList>
            <person name="Ropars J."/>
            <person name="Sedzielewska K."/>
            <person name="Noel J."/>
            <person name="Charron P."/>
            <person name="Farinelli L."/>
            <person name="Marton T."/>
            <person name="Kruger M."/>
            <person name="Pelin A."/>
            <person name="Brachmann A."/>
            <person name="Corradi N."/>
        </authorList>
    </citation>
    <scope>NUCLEOTIDE SEQUENCE [LARGE SCALE GENOMIC DNA]</scope>
    <source>
        <strain evidence="1 2">A5</strain>
    </source>
</reference>
<proteinExistence type="predicted"/>
<sequence>MLGDIKKRQKFVLIKGHSSWKLPKFTGESNLLLARIKFIVSGGDLDGDDFTFPKTGTPPEFPPVLRAKYTPQTNLNIENFDQRLYVDGYEEFWMMHES</sequence>